<dbReference type="AlphaFoldDB" id="A0A4D6LL29"/>
<evidence type="ECO:0000313" key="2">
    <source>
        <dbReference type="Proteomes" id="UP000501690"/>
    </source>
</evidence>
<protein>
    <submittedName>
        <fullName evidence="1">Uncharacterized protein</fullName>
    </submittedName>
</protein>
<evidence type="ECO:0000313" key="1">
    <source>
        <dbReference type="EMBL" id="QCD89178.1"/>
    </source>
</evidence>
<proteinExistence type="predicted"/>
<accession>A0A4D6LL29</accession>
<sequence>MQSLSFSPESHRPPQTQYKYITLDSTSELCKRHWISGWLAPVKVPKLCRDWAQGVITEALPRSAFDTATTSAPTEYVIIAKGKHTTRDKHTKKQGPPQTQYKYITLDSTSELCKRHWISGWLAPVKVPKLCRDWAQGVITEALPRNKGNNTQLQRFSPKLEDLDQAKGLSRLGENCSLRQKYQIPNLFSHATVHESSIIRSYVERGSYFNSYEDGFDDIQGYTSCALPV</sequence>
<reference evidence="1 2" key="1">
    <citation type="submission" date="2019-04" db="EMBL/GenBank/DDBJ databases">
        <title>An improved genome assembly and genetic linkage map for asparagus bean, Vigna unguiculata ssp. sesquipedialis.</title>
        <authorList>
            <person name="Xia Q."/>
            <person name="Zhang R."/>
            <person name="Dong Y."/>
        </authorList>
    </citation>
    <scope>NUCLEOTIDE SEQUENCE [LARGE SCALE GENOMIC DNA]</scope>
    <source>
        <tissue evidence="1">Leaf</tissue>
    </source>
</reference>
<gene>
    <name evidence="1" type="ORF">DEO72_LG4g117</name>
</gene>
<organism evidence="1 2">
    <name type="scientific">Vigna unguiculata</name>
    <name type="common">Cowpea</name>
    <dbReference type="NCBI Taxonomy" id="3917"/>
    <lineage>
        <taxon>Eukaryota</taxon>
        <taxon>Viridiplantae</taxon>
        <taxon>Streptophyta</taxon>
        <taxon>Embryophyta</taxon>
        <taxon>Tracheophyta</taxon>
        <taxon>Spermatophyta</taxon>
        <taxon>Magnoliopsida</taxon>
        <taxon>eudicotyledons</taxon>
        <taxon>Gunneridae</taxon>
        <taxon>Pentapetalae</taxon>
        <taxon>rosids</taxon>
        <taxon>fabids</taxon>
        <taxon>Fabales</taxon>
        <taxon>Fabaceae</taxon>
        <taxon>Papilionoideae</taxon>
        <taxon>50 kb inversion clade</taxon>
        <taxon>NPAAA clade</taxon>
        <taxon>indigoferoid/millettioid clade</taxon>
        <taxon>Phaseoleae</taxon>
        <taxon>Vigna</taxon>
    </lineage>
</organism>
<keyword evidence="2" id="KW-1185">Reference proteome</keyword>
<dbReference type="EMBL" id="CP039348">
    <property type="protein sequence ID" value="QCD89178.1"/>
    <property type="molecule type" value="Genomic_DNA"/>
</dbReference>
<dbReference type="Proteomes" id="UP000501690">
    <property type="component" value="Linkage Group LG4"/>
</dbReference>
<name>A0A4D6LL29_VIGUN</name>